<comment type="similarity">
    <text evidence="7">Belongs to the exonuclease superfamily. TREX family.</text>
</comment>
<evidence type="ECO:0000256" key="5">
    <source>
        <dbReference type="ARBA" id="ARBA00022839"/>
    </source>
</evidence>
<dbReference type="InterPro" id="IPR040393">
    <property type="entry name" value="TREX1/2"/>
</dbReference>
<feature type="compositionally biased region" description="Basic and acidic residues" evidence="8">
    <location>
        <begin position="563"/>
        <end position="580"/>
    </location>
</feature>
<dbReference type="InterPro" id="IPR012337">
    <property type="entry name" value="RNaseH-like_sf"/>
</dbReference>
<keyword evidence="12" id="KW-1185">Reference proteome</keyword>
<evidence type="ECO:0000313" key="11">
    <source>
        <dbReference type="EMBL" id="CAH3026241.1"/>
    </source>
</evidence>
<feature type="compositionally biased region" description="Basic residues" evidence="8">
    <location>
        <begin position="581"/>
        <end position="594"/>
    </location>
</feature>
<evidence type="ECO:0000313" key="12">
    <source>
        <dbReference type="Proteomes" id="UP001159427"/>
    </source>
</evidence>
<evidence type="ECO:0000256" key="8">
    <source>
        <dbReference type="SAM" id="MobiDB-lite"/>
    </source>
</evidence>
<evidence type="ECO:0000256" key="1">
    <source>
        <dbReference type="ARBA" id="ARBA00001946"/>
    </source>
</evidence>
<dbReference type="InterPro" id="IPR049012">
    <property type="entry name" value="Mutator_transp_dom"/>
</dbReference>
<reference evidence="11 12" key="1">
    <citation type="submission" date="2022-05" db="EMBL/GenBank/DDBJ databases">
        <authorList>
            <consortium name="Genoscope - CEA"/>
            <person name="William W."/>
        </authorList>
    </citation>
    <scope>NUCLEOTIDE SEQUENCE [LARGE SCALE GENOMIC DNA]</scope>
</reference>
<evidence type="ECO:0000256" key="9">
    <source>
        <dbReference type="SAM" id="SignalP"/>
    </source>
</evidence>
<keyword evidence="5" id="KW-0269">Exonuclease</keyword>
<evidence type="ECO:0000256" key="6">
    <source>
        <dbReference type="ARBA" id="ARBA00022842"/>
    </source>
</evidence>
<dbReference type="Gene3D" id="3.30.420.10">
    <property type="entry name" value="Ribonuclease H-like superfamily/Ribonuclease H"/>
    <property type="match status" value="1"/>
</dbReference>
<evidence type="ECO:0000256" key="2">
    <source>
        <dbReference type="ARBA" id="ARBA00022722"/>
    </source>
</evidence>
<accession>A0ABN8MA76</accession>
<feature type="signal peptide" evidence="9">
    <location>
        <begin position="1"/>
        <end position="23"/>
    </location>
</feature>
<comment type="caution">
    <text evidence="11">The sequence shown here is derived from an EMBL/GenBank/DDBJ whole genome shotgun (WGS) entry which is preliminary data.</text>
</comment>
<keyword evidence="9" id="KW-0732">Signal</keyword>
<dbReference type="InterPro" id="IPR036397">
    <property type="entry name" value="RNaseH_sf"/>
</dbReference>
<dbReference type="Proteomes" id="UP001159427">
    <property type="component" value="Unassembled WGS sequence"/>
</dbReference>
<dbReference type="InterPro" id="IPR054362">
    <property type="entry name" value="Exu_RNase_H-like"/>
</dbReference>
<dbReference type="InterPro" id="IPR013520">
    <property type="entry name" value="Ribonucl_H"/>
</dbReference>
<evidence type="ECO:0000259" key="10">
    <source>
        <dbReference type="SMART" id="SM00479"/>
    </source>
</evidence>
<evidence type="ECO:0000256" key="7">
    <source>
        <dbReference type="ARBA" id="ARBA00025769"/>
    </source>
</evidence>
<organism evidence="11 12">
    <name type="scientific">Porites evermanni</name>
    <dbReference type="NCBI Taxonomy" id="104178"/>
    <lineage>
        <taxon>Eukaryota</taxon>
        <taxon>Metazoa</taxon>
        <taxon>Cnidaria</taxon>
        <taxon>Anthozoa</taxon>
        <taxon>Hexacorallia</taxon>
        <taxon>Scleractinia</taxon>
        <taxon>Fungiina</taxon>
        <taxon>Poritidae</taxon>
        <taxon>Porites</taxon>
    </lineage>
</organism>
<dbReference type="Pfam" id="PF20700">
    <property type="entry name" value="Mutator"/>
    <property type="match status" value="1"/>
</dbReference>
<dbReference type="Pfam" id="PF22123">
    <property type="entry name" value="Exu_RNase_H_like"/>
    <property type="match status" value="1"/>
</dbReference>
<feature type="domain" description="Exonuclease" evidence="10">
    <location>
        <begin position="664"/>
        <end position="862"/>
    </location>
</feature>
<dbReference type="SMART" id="SM00479">
    <property type="entry name" value="EXOIII"/>
    <property type="match status" value="1"/>
</dbReference>
<feature type="chain" id="PRO_5046532111" description="Exonuclease domain-containing protein" evidence="9">
    <location>
        <begin position="24"/>
        <end position="964"/>
    </location>
</feature>
<proteinExistence type="inferred from homology"/>
<name>A0ABN8MA76_9CNID</name>
<keyword evidence="6" id="KW-0460">Magnesium</keyword>
<evidence type="ECO:0000256" key="4">
    <source>
        <dbReference type="ARBA" id="ARBA00022801"/>
    </source>
</evidence>
<dbReference type="EMBL" id="CALNXI010000395">
    <property type="protein sequence ID" value="CAH3026241.1"/>
    <property type="molecule type" value="Genomic_DNA"/>
</dbReference>
<sequence>MAPFHLFSVFMVSFLNVAQKTNRNKISESFPNFNIIFRQNGEKNLPNQNDDLPHNYRGRLLRNEQCKSMREYRWRDRVDVDSSENKSAACVPEGPTLRSALPYHKVPNMNQSYVVNLEMLTTALEECMNCHEGPLDLRNSCNVRNEGVCPVMKVKCARCDHINILRPAEHHRTGKRGPPTFDVNSRAGLGALHSGIGHAHYSGLLSTIGISSLSSSNFKNRERESGKAVEEVARESCQRFNDEEKRLSSTGEEEVVKVGVSYDMGWRKRGRSHDSSSGVGTAVGLQTGKVISYATRNTICRVCAEAQKKNQEPVAHDCRKNHQGSSKSMEANVAVELFSGALSSGVAYTTYVGDDDSATESHLKTLVTYDIEKWSDINHASRALGTRLYAAKGKVKGLTPNIISYIQRCFTYCVNQNKGQPLLLMEGFSAIVPHAFGDHNKCSASWCGYKKDPKGYKHGDLPGGKDLKGEDLRAVLEDALRPFMSEESAKKLAPGGSSQRNECVNSVVGSKAPKIRHYGGSESSDFRTAAGIAQFNEGHSYVTLAAEKMGLSGMSVTEEYTRKMESQRKRNAERKTTKEFKRVRRNSRKKRNLRKNSVEAREGVTYQSGIGLQQTDKNYVVTNATMTDLKASLTKEEFQGFTEPLPKLNNGTIPELPTSPHNYLFLSMDLETTGLERKSEILQISCSPSNVETESFSENLFPERQIINQAATQVHGISVDFRNGRKTLMRRGTELAAVSQTQGLTDFCSYLEHYSHSARIVLIAHNGDKFDFPVLINALERNNLLRVFLSINVLLVDSLKIVSKEMKQKDSPLQSCKSKSLSDLYECLIKETFDAHDAAEDAAALSRVLFQSPLKVTPEKFIENSSPAAAFVEEMKFSQEARARKTTLHQLPVSEGMKEKLGKAGLDLTTMEDVYRRGGTKALLAVIGLPEAFEEIGDKASKPRVTKNVKILSAIVNFFPNRRS</sequence>
<evidence type="ECO:0000256" key="3">
    <source>
        <dbReference type="ARBA" id="ARBA00022723"/>
    </source>
</evidence>
<dbReference type="PANTHER" id="PTHR13058:SF19">
    <property type="entry name" value="LD40940P"/>
    <property type="match status" value="1"/>
</dbReference>
<keyword evidence="3" id="KW-0479">Metal-binding</keyword>
<keyword evidence="4" id="KW-0378">Hydrolase</keyword>
<dbReference type="SUPFAM" id="SSF53098">
    <property type="entry name" value="Ribonuclease H-like"/>
    <property type="match status" value="1"/>
</dbReference>
<comment type="cofactor">
    <cofactor evidence="1">
        <name>Mg(2+)</name>
        <dbReference type="ChEBI" id="CHEBI:18420"/>
    </cofactor>
</comment>
<dbReference type="PANTHER" id="PTHR13058">
    <property type="entry name" value="THREE PRIME REPAIR EXONUCLEASE 1, 2"/>
    <property type="match status" value="1"/>
</dbReference>
<keyword evidence="2" id="KW-0540">Nuclease</keyword>
<feature type="region of interest" description="Disordered" evidence="8">
    <location>
        <begin position="563"/>
        <end position="597"/>
    </location>
</feature>
<gene>
    <name evidence="11" type="ORF">PEVE_00028470</name>
</gene>
<protein>
    <recommendedName>
        <fullName evidence="10">Exonuclease domain-containing protein</fullName>
    </recommendedName>
</protein>